<protein>
    <recommendedName>
        <fullName evidence="1">F5/8 type C domain-containing protein</fullName>
    </recommendedName>
</protein>
<evidence type="ECO:0000259" key="1">
    <source>
        <dbReference type="PROSITE" id="PS50022"/>
    </source>
</evidence>
<name>A0A543KHK7_9RHOB</name>
<organism evidence="2 3">
    <name type="scientific">Roseinatronobacter monicus</name>
    <dbReference type="NCBI Taxonomy" id="393481"/>
    <lineage>
        <taxon>Bacteria</taxon>
        <taxon>Pseudomonadati</taxon>
        <taxon>Pseudomonadota</taxon>
        <taxon>Alphaproteobacteria</taxon>
        <taxon>Rhodobacterales</taxon>
        <taxon>Paracoccaceae</taxon>
        <taxon>Roseinatronobacter</taxon>
    </lineage>
</organism>
<dbReference type="Proteomes" id="UP000320582">
    <property type="component" value="Unassembled WGS sequence"/>
</dbReference>
<sequence>MPTMRARIIRLEQSRPSHAADALDLSRLGDAALQAMADAYGATLDCPANFNGALLSRLTNAKAAGTFPQSLCDADLVAIVQANDAARGQP</sequence>
<dbReference type="InterPro" id="IPR000421">
    <property type="entry name" value="FA58C"/>
</dbReference>
<reference evidence="2 3" key="1">
    <citation type="submission" date="2019-06" db="EMBL/GenBank/DDBJ databases">
        <title>Genomic Encyclopedia of Archaeal and Bacterial Type Strains, Phase II (KMG-II): from individual species to whole genera.</title>
        <authorList>
            <person name="Goeker M."/>
        </authorList>
    </citation>
    <scope>NUCLEOTIDE SEQUENCE [LARGE SCALE GENOMIC DNA]</scope>
    <source>
        <strain evidence="2 3">DSM 18423</strain>
    </source>
</reference>
<keyword evidence="3" id="KW-1185">Reference proteome</keyword>
<dbReference type="EMBL" id="VFPT01000001">
    <property type="protein sequence ID" value="TQM94552.1"/>
    <property type="molecule type" value="Genomic_DNA"/>
</dbReference>
<evidence type="ECO:0000313" key="3">
    <source>
        <dbReference type="Proteomes" id="UP000320582"/>
    </source>
</evidence>
<accession>A0A543KHK7</accession>
<evidence type="ECO:0000313" key="2">
    <source>
        <dbReference type="EMBL" id="TQM94552.1"/>
    </source>
</evidence>
<feature type="domain" description="F5/8 type C" evidence="1">
    <location>
        <begin position="1"/>
        <end position="30"/>
    </location>
</feature>
<dbReference type="PROSITE" id="PS50022">
    <property type="entry name" value="FA58C_3"/>
    <property type="match status" value="1"/>
</dbReference>
<comment type="caution">
    <text evidence="2">The sequence shown here is derived from an EMBL/GenBank/DDBJ whole genome shotgun (WGS) entry which is preliminary data.</text>
</comment>
<proteinExistence type="predicted"/>
<dbReference type="AlphaFoldDB" id="A0A543KHK7"/>
<gene>
    <name evidence="2" type="ORF">BD293_3233</name>
</gene>